<evidence type="ECO:0000313" key="1">
    <source>
        <dbReference type="EMBL" id="KAI3768525.1"/>
    </source>
</evidence>
<proteinExistence type="predicted"/>
<organism evidence="1 2">
    <name type="scientific">Cichorium intybus</name>
    <name type="common">Chicory</name>
    <dbReference type="NCBI Taxonomy" id="13427"/>
    <lineage>
        <taxon>Eukaryota</taxon>
        <taxon>Viridiplantae</taxon>
        <taxon>Streptophyta</taxon>
        <taxon>Embryophyta</taxon>
        <taxon>Tracheophyta</taxon>
        <taxon>Spermatophyta</taxon>
        <taxon>Magnoliopsida</taxon>
        <taxon>eudicotyledons</taxon>
        <taxon>Gunneridae</taxon>
        <taxon>Pentapetalae</taxon>
        <taxon>asterids</taxon>
        <taxon>campanulids</taxon>
        <taxon>Asterales</taxon>
        <taxon>Asteraceae</taxon>
        <taxon>Cichorioideae</taxon>
        <taxon>Cichorieae</taxon>
        <taxon>Cichoriinae</taxon>
        <taxon>Cichorium</taxon>
    </lineage>
</organism>
<keyword evidence="2" id="KW-1185">Reference proteome</keyword>
<dbReference type="EMBL" id="CM042011">
    <property type="protein sequence ID" value="KAI3768525.1"/>
    <property type="molecule type" value="Genomic_DNA"/>
</dbReference>
<evidence type="ECO:0000313" key="2">
    <source>
        <dbReference type="Proteomes" id="UP001055811"/>
    </source>
</evidence>
<dbReference type="Proteomes" id="UP001055811">
    <property type="component" value="Linkage Group LG03"/>
</dbReference>
<accession>A0ACB9FBK7</accession>
<name>A0ACB9FBK7_CICIN</name>
<protein>
    <submittedName>
        <fullName evidence="1">Uncharacterized protein</fullName>
    </submittedName>
</protein>
<gene>
    <name evidence="1" type="ORF">L2E82_19273</name>
</gene>
<reference evidence="1 2" key="2">
    <citation type="journal article" date="2022" name="Mol. Ecol. Resour.">
        <title>The genomes of chicory, endive, great burdock and yacon provide insights into Asteraceae paleo-polyploidization history and plant inulin production.</title>
        <authorList>
            <person name="Fan W."/>
            <person name="Wang S."/>
            <person name="Wang H."/>
            <person name="Wang A."/>
            <person name="Jiang F."/>
            <person name="Liu H."/>
            <person name="Zhao H."/>
            <person name="Xu D."/>
            <person name="Zhang Y."/>
        </authorList>
    </citation>
    <scope>NUCLEOTIDE SEQUENCE [LARGE SCALE GENOMIC DNA]</scope>
    <source>
        <strain evidence="2">cv. Punajuju</strain>
        <tissue evidence="1">Leaves</tissue>
    </source>
</reference>
<comment type="caution">
    <text evidence="1">The sequence shown here is derived from an EMBL/GenBank/DDBJ whole genome shotgun (WGS) entry which is preliminary data.</text>
</comment>
<reference evidence="2" key="1">
    <citation type="journal article" date="2022" name="Mol. Ecol. Resour.">
        <title>The genomes of chicory, endive, great burdock and yacon provide insights into Asteraceae palaeo-polyploidization history and plant inulin production.</title>
        <authorList>
            <person name="Fan W."/>
            <person name="Wang S."/>
            <person name="Wang H."/>
            <person name="Wang A."/>
            <person name="Jiang F."/>
            <person name="Liu H."/>
            <person name="Zhao H."/>
            <person name="Xu D."/>
            <person name="Zhang Y."/>
        </authorList>
    </citation>
    <scope>NUCLEOTIDE SEQUENCE [LARGE SCALE GENOMIC DNA]</scope>
    <source>
        <strain evidence="2">cv. Punajuju</strain>
    </source>
</reference>
<sequence>MNDGKNNTDENSEALLSLCSSAMKLNKQSLEDKERPEQLCPENATKFVHVKNFMSGAKRGFLDVNLDDSGKWDLNGGSEADLAKSSSILFSPKSGINGGLEKNQVQQSISPLNIEEKKKEHVTGNGALPSAKKVPENPFYYSQN</sequence>